<feature type="compositionally biased region" description="Basic and acidic residues" evidence="1">
    <location>
        <begin position="424"/>
        <end position="436"/>
    </location>
</feature>
<proteinExistence type="predicted"/>
<dbReference type="RefSeq" id="WP_093726965.1">
    <property type="nucleotide sequence ID" value="NZ_FMZB01000004.1"/>
</dbReference>
<evidence type="ECO:0000313" key="3">
    <source>
        <dbReference type="Proteomes" id="UP000198666"/>
    </source>
</evidence>
<name>A0A1G6PNC0_9BACI</name>
<dbReference type="EMBL" id="FMZB01000004">
    <property type="protein sequence ID" value="SDC80835.1"/>
    <property type="molecule type" value="Genomic_DNA"/>
</dbReference>
<dbReference type="Pfam" id="PF05133">
    <property type="entry name" value="SPP1_portal"/>
    <property type="match status" value="1"/>
</dbReference>
<dbReference type="Proteomes" id="UP000198666">
    <property type="component" value="Unassembled WGS sequence"/>
</dbReference>
<dbReference type="OrthoDB" id="2955634at2"/>
<organism evidence="2 3">
    <name type="scientific">Terribacillus halophilus</name>
    <dbReference type="NCBI Taxonomy" id="361279"/>
    <lineage>
        <taxon>Bacteria</taxon>
        <taxon>Bacillati</taxon>
        <taxon>Bacillota</taxon>
        <taxon>Bacilli</taxon>
        <taxon>Bacillales</taxon>
        <taxon>Bacillaceae</taxon>
        <taxon>Terribacillus</taxon>
    </lineage>
</organism>
<evidence type="ECO:0000256" key="1">
    <source>
        <dbReference type="SAM" id="MobiDB-lite"/>
    </source>
</evidence>
<protein>
    <submittedName>
        <fullName evidence="2">Phage portal protein, SPP1 Gp6-like</fullName>
    </submittedName>
</protein>
<feature type="region of interest" description="Disordered" evidence="1">
    <location>
        <begin position="424"/>
        <end position="451"/>
    </location>
</feature>
<dbReference type="STRING" id="361279.SAMN05421663_104170"/>
<dbReference type="AlphaFoldDB" id="A0A1G6PNC0"/>
<sequence length="451" mass="52115">MTELHEYIAGKYESSKTWFVEEVGSIQNQQRLLDINEKKDYLDGQHKIIYKPSYKYNGKDFEPRKIVLQYAKTLLNFQKAFLLQKPITFTGNEHVVKKYQSINKKGKYNRFDQKVLDKILKYGECAEYVYMENKVIKSKLIPADQGFPVYDENNDLIAFIEAFIYDAISYYIVYEKDFVTKYDNNGGDIRLVERRANLSGLPIVYSTDNELDDTKGRSELDDWLSILDSMEDLISKYADSFYKFMNPIPVVIGQQLKGEAMPSHIVGGGLQLDDGSEFKMESNGLDYKSFESLYKTLLQSLLDTSQTPAVSMNKTDISNLSEVSIKLLFQLAEIKAGINEQYMREGFEQRFDKIRTLLELQGEPISDEEYESLDIVFQFATPQNDKEIIENIAQLRELGGMSLESLLEKSPYTSDVRFEMERLQVEGKGKEEKDKSVNNNQNVNEKDYQLG</sequence>
<gene>
    <name evidence="2" type="ORF">SAMN05421663_104170</name>
</gene>
<dbReference type="InterPro" id="IPR021145">
    <property type="entry name" value="Portal_protein_SPP1_Gp6-like"/>
</dbReference>
<keyword evidence="3" id="KW-1185">Reference proteome</keyword>
<evidence type="ECO:0000313" key="2">
    <source>
        <dbReference type="EMBL" id="SDC80835.1"/>
    </source>
</evidence>
<accession>A0A1G6PNC0</accession>
<reference evidence="3" key="1">
    <citation type="submission" date="2016-10" db="EMBL/GenBank/DDBJ databases">
        <authorList>
            <person name="Varghese N."/>
            <person name="Submissions S."/>
        </authorList>
    </citation>
    <scope>NUCLEOTIDE SEQUENCE [LARGE SCALE GENOMIC DNA]</scope>
    <source>
        <strain evidence="3">DSM 21620</strain>
    </source>
</reference>